<comment type="caution">
    <text evidence="1">The sequence shown here is derived from an EMBL/GenBank/DDBJ whole genome shotgun (WGS) entry which is preliminary data.</text>
</comment>
<keyword evidence="2" id="KW-1185">Reference proteome</keyword>
<dbReference type="Proteomes" id="UP000717585">
    <property type="component" value="Unassembled WGS sequence"/>
</dbReference>
<name>A0A8J6BFM5_9EUKA</name>
<reference evidence="1" key="1">
    <citation type="submission" date="2021-05" db="EMBL/GenBank/DDBJ databases">
        <title>A free-living protist that lacks canonical eukaryotic 1 DNA replication and segregation systems.</title>
        <authorList>
            <person name="Salas-Leiva D.E."/>
            <person name="Tromer E.C."/>
            <person name="Curtis B.A."/>
            <person name="Jerlstrom-Hultqvist J."/>
            <person name="Kolisko M."/>
            <person name="Yi Z."/>
            <person name="Salas-Leiva J.S."/>
            <person name="Gallot-Lavallee L."/>
            <person name="Kops G.J.P.L."/>
            <person name="Archibald J.M."/>
            <person name="Simpson A.G.B."/>
            <person name="Roger A.J."/>
        </authorList>
    </citation>
    <scope>NUCLEOTIDE SEQUENCE</scope>
    <source>
        <strain evidence="1">BICM</strain>
    </source>
</reference>
<dbReference type="AlphaFoldDB" id="A0A8J6BFM5"/>
<dbReference type="EMBL" id="JAHDYR010000005">
    <property type="protein sequence ID" value="KAG9396462.1"/>
    <property type="molecule type" value="Genomic_DNA"/>
</dbReference>
<protein>
    <submittedName>
        <fullName evidence="1">Uncharacterized protein</fullName>
    </submittedName>
</protein>
<gene>
    <name evidence="1" type="ORF">J8273_1442</name>
</gene>
<evidence type="ECO:0000313" key="1">
    <source>
        <dbReference type="EMBL" id="KAG9396462.1"/>
    </source>
</evidence>
<accession>A0A8J6BFM5</accession>
<organism evidence="1 2">
    <name type="scientific">Carpediemonas membranifera</name>
    <dbReference type="NCBI Taxonomy" id="201153"/>
    <lineage>
        <taxon>Eukaryota</taxon>
        <taxon>Metamonada</taxon>
        <taxon>Carpediemonas-like organisms</taxon>
        <taxon>Carpediemonas</taxon>
    </lineage>
</organism>
<evidence type="ECO:0000313" key="2">
    <source>
        <dbReference type="Proteomes" id="UP000717585"/>
    </source>
</evidence>
<sequence>MAEKNSNPAPSCTIARCCWISALIQLTLRLGLRIGHYVAYRWDKFQSRSYGKYWTMQDRVPTLHKRPTHVCVATAMTPSDSRDLAALVVHLIQLQIHRVSVVMDGVSAEQLAEVNPLLQEWMAINLFRVTTANILFTQPGYVRDESVLTIDIRDDLTRPECSANAVIDLVTKDGAEKAHSENPKVLSQALASSADCILFCGERPSLLDQVPSLTDGGVELSLPSLKRVTPARVYRAMKAYSNRASKKE</sequence>
<proteinExistence type="predicted"/>